<reference evidence="2 3" key="1">
    <citation type="journal article" date="2011" name="J. Bacteriol.">
        <title>Genome sequence of the verrucomicrobium Opitutus terrae PB90-1, an abundant inhabitant of rice paddy soil ecosystems.</title>
        <authorList>
            <person name="van Passel M.W."/>
            <person name="Kant R."/>
            <person name="Palva A."/>
            <person name="Copeland A."/>
            <person name="Lucas S."/>
            <person name="Lapidus A."/>
            <person name="Glavina del Rio T."/>
            <person name="Pitluck S."/>
            <person name="Goltsman E."/>
            <person name="Clum A."/>
            <person name="Sun H."/>
            <person name="Schmutz J."/>
            <person name="Larimer F.W."/>
            <person name="Land M.L."/>
            <person name="Hauser L."/>
            <person name="Kyrpides N."/>
            <person name="Mikhailova N."/>
            <person name="Richardson P.P."/>
            <person name="Janssen P.H."/>
            <person name="de Vos W.M."/>
            <person name="Smidt H."/>
        </authorList>
    </citation>
    <scope>NUCLEOTIDE SEQUENCE [LARGE SCALE GENOMIC DNA]</scope>
    <source>
        <strain evidence="3">DSM 11246 / JCM 15787 / PB90-1</strain>
    </source>
</reference>
<gene>
    <name evidence="2" type="ordered locus">Oter_0550</name>
</gene>
<proteinExistence type="predicted"/>
<feature type="domain" description="PRTase-CE" evidence="1">
    <location>
        <begin position="55"/>
        <end position="362"/>
    </location>
</feature>
<dbReference type="KEGG" id="ote:Oter_0550"/>
<dbReference type="InterPro" id="IPR056920">
    <property type="entry name" value="PRTase-CE"/>
</dbReference>
<dbReference type="EMBL" id="CP001032">
    <property type="protein sequence ID" value="ACB73840.1"/>
    <property type="molecule type" value="Genomic_DNA"/>
</dbReference>
<dbReference type="eggNOG" id="ENOG502Z9RN">
    <property type="taxonomic scope" value="Bacteria"/>
</dbReference>
<keyword evidence="3" id="KW-1185">Reference proteome</keyword>
<evidence type="ECO:0000259" key="1">
    <source>
        <dbReference type="Pfam" id="PF24390"/>
    </source>
</evidence>
<sequence length="369" mass="42128">MKESLAERLLARVMDWQAEDVARERPTLQAMAAYKYDEYQQFSPGLRFVESLALWLNDLKDPAHKKEAYRFVKDRLIFFSTAEMHHLVSIAYPDFIRPRLLQRVATENGLNPYHLGRIADSQAFRIHERSCLFLGLSDGARTDVFRRTNEDTIDHEQVLQTYEIKKQRVGKLLNKLRSKLAKSIAPGMPAIEKAQFRTMVLLDDFSASGTSYLREENGHYDGKLNELALDIVNPQSDTAQLMDCSRAHVLVVLYIATEQALKHIEAALSKVWQGYNVTFDVLAVHPLAESIRIKRGDPLDALLDEYYDKDRMEDSHTEKGGQGVKYGYAGCGLPVVLAHNSPNNSIFPIWNSKGRLRALFPRVSRHKQP</sequence>
<dbReference type="OrthoDB" id="2084254at2"/>
<dbReference type="Proteomes" id="UP000007013">
    <property type="component" value="Chromosome"/>
</dbReference>
<dbReference type="AlphaFoldDB" id="B1ZSI3"/>
<dbReference type="Pfam" id="PF24390">
    <property type="entry name" value="PRTase-CE"/>
    <property type="match status" value="1"/>
</dbReference>
<evidence type="ECO:0000313" key="3">
    <source>
        <dbReference type="Proteomes" id="UP000007013"/>
    </source>
</evidence>
<evidence type="ECO:0000313" key="2">
    <source>
        <dbReference type="EMBL" id="ACB73840.1"/>
    </source>
</evidence>
<organism evidence="2 3">
    <name type="scientific">Opitutus terrae (strain DSM 11246 / JCM 15787 / PB90-1)</name>
    <dbReference type="NCBI Taxonomy" id="452637"/>
    <lineage>
        <taxon>Bacteria</taxon>
        <taxon>Pseudomonadati</taxon>
        <taxon>Verrucomicrobiota</taxon>
        <taxon>Opitutia</taxon>
        <taxon>Opitutales</taxon>
        <taxon>Opitutaceae</taxon>
        <taxon>Opitutus</taxon>
    </lineage>
</organism>
<name>B1ZSI3_OPITP</name>
<dbReference type="HOGENOM" id="CLU_730885_0_0_0"/>
<protein>
    <recommendedName>
        <fullName evidence="1">PRTase-CE domain-containing protein</fullName>
    </recommendedName>
</protein>
<dbReference type="RefSeq" id="WP_012373378.1">
    <property type="nucleotide sequence ID" value="NC_010571.1"/>
</dbReference>
<dbReference type="STRING" id="452637.Oter_0550"/>
<accession>B1ZSI3</accession>